<sequence length="607" mass="67206">MESLLGFNETTTMTDYFHGRRKTPSDSLFSSSPDSVASALDKVPFRKTLTTMILSLCSDYGICLASQRMSSVVIEITAAFVEIQQKDPFFRPELDTADPLKLEELHAMLYSMAIVRLVNGVVERACQKNTNLSLAEAGGSIQLPRMLIDVHHGFSPGSPFTLTSSPCLHKGATYSYIFGKHKTSNSMPIYLLHGHQTDGIIMALDIVNDFAGVISYFPSWPASSSLQNLLLRKFNVLNTGKPVFRTLKTIVKLYSSFPLEVVSVFVELLLNLSDISSSTACTSSEASQNVDNFPSALDDWKLVIVKLSKNRTYLSTFSRQFSKWPHGLKKAWYQKQGLKCVHHKSSVDETESSSEKIQLSKQTLLELLRECLRLTAPSNVQLKDSALLLAQMAENVLLSEKLEKLPLQGLSNLDGFEDDSALMSYNSFLDQQESSILKAASQVEFVKQCLMKRNGKRTRNSDGKCKSRWVMAKSWSLCPIGMLPSDIGSGGNLPNLDCISNLVEIKKPISSKDHCQVNGSNGNRKASPEVPPWEGSCVKRMRGTVEKQKNIYEDIEVDVVSGIKDRLLIGGAWKKVRKDELLSILSSSRLGGQALDESLGTCSQSQM</sequence>
<dbReference type="InterPro" id="IPR007174">
    <property type="entry name" value="Las1"/>
</dbReference>
<protein>
    <submittedName>
        <fullName evidence="1">Las1</fullName>
    </submittedName>
</protein>
<dbReference type="PANTHER" id="PTHR15002:SF0">
    <property type="entry name" value="RIBOSOMAL BIOGENESIS PROTEIN LAS1L"/>
    <property type="match status" value="1"/>
</dbReference>
<dbReference type="Pfam" id="PF04031">
    <property type="entry name" value="Las1"/>
    <property type="match status" value="1"/>
</dbReference>
<comment type="caution">
    <text evidence="1">The sequence shown here is derived from an EMBL/GenBank/DDBJ whole genome shotgun (WGS) entry which is preliminary data.</text>
</comment>
<proteinExistence type="predicted"/>
<dbReference type="GO" id="GO:0090730">
    <property type="term" value="C:Las1 complex"/>
    <property type="evidence" value="ECO:0007669"/>
    <property type="project" value="InterPro"/>
</dbReference>
<organism evidence="1 2">
    <name type="scientific">Dillenia turbinata</name>
    <dbReference type="NCBI Taxonomy" id="194707"/>
    <lineage>
        <taxon>Eukaryota</taxon>
        <taxon>Viridiplantae</taxon>
        <taxon>Streptophyta</taxon>
        <taxon>Embryophyta</taxon>
        <taxon>Tracheophyta</taxon>
        <taxon>Spermatophyta</taxon>
        <taxon>Magnoliopsida</taxon>
        <taxon>eudicotyledons</taxon>
        <taxon>Gunneridae</taxon>
        <taxon>Pentapetalae</taxon>
        <taxon>Dilleniales</taxon>
        <taxon>Dilleniaceae</taxon>
        <taxon>Dillenia</taxon>
    </lineage>
</organism>
<dbReference type="GO" id="GO:0000470">
    <property type="term" value="P:maturation of LSU-rRNA"/>
    <property type="evidence" value="ECO:0007669"/>
    <property type="project" value="TreeGrafter"/>
</dbReference>
<dbReference type="GO" id="GO:0000460">
    <property type="term" value="P:maturation of 5.8S rRNA"/>
    <property type="evidence" value="ECO:0007669"/>
    <property type="project" value="TreeGrafter"/>
</dbReference>
<gene>
    <name evidence="1" type="ORF">RJ641_020612</name>
</gene>
<dbReference type="PANTHER" id="PTHR15002">
    <property type="entry name" value="RIBOSOMAL BIOGENESIS PROTEIN LAS1L"/>
    <property type="match status" value="1"/>
</dbReference>
<dbReference type="GO" id="GO:0030687">
    <property type="term" value="C:preribosome, large subunit precursor"/>
    <property type="evidence" value="ECO:0007669"/>
    <property type="project" value="TreeGrafter"/>
</dbReference>
<dbReference type="GO" id="GO:0004519">
    <property type="term" value="F:endonuclease activity"/>
    <property type="evidence" value="ECO:0007669"/>
    <property type="project" value="InterPro"/>
</dbReference>
<name>A0AAN8YX25_9MAGN</name>
<dbReference type="AlphaFoldDB" id="A0AAN8YX25"/>
<evidence type="ECO:0000313" key="2">
    <source>
        <dbReference type="Proteomes" id="UP001370490"/>
    </source>
</evidence>
<accession>A0AAN8YX25</accession>
<keyword evidence="2" id="KW-1185">Reference proteome</keyword>
<reference evidence="1 2" key="1">
    <citation type="submission" date="2023-12" db="EMBL/GenBank/DDBJ databases">
        <title>A high-quality genome assembly for Dillenia turbinata (Dilleniales).</title>
        <authorList>
            <person name="Chanderbali A."/>
        </authorList>
    </citation>
    <scope>NUCLEOTIDE SEQUENCE [LARGE SCALE GENOMIC DNA]</scope>
    <source>
        <strain evidence="1">LSX21</strain>
        <tissue evidence="1">Leaf</tissue>
    </source>
</reference>
<evidence type="ECO:0000313" key="1">
    <source>
        <dbReference type="EMBL" id="KAK6915495.1"/>
    </source>
</evidence>
<dbReference type="Proteomes" id="UP001370490">
    <property type="component" value="Unassembled WGS sequence"/>
</dbReference>
<dbReference type="EMBL" id="JBAMMX010000025">
    <property type="protein sequence ID" value="KAK6915495.1"/>
    <property type="molecule type" value="Genomic_DNA"/>
</dbReference>